<reference evidence="3" key="1">
    <citation type="journal article" date="2023" name="Commun. Biol.">
        <title>Genome analysis of Parmales, the sister group of diatoms, reveals the evolutionary specialization of diatoms from phago-mixotrophs to photoautotrophs.</title>
        <authorList>
            <person name="Ban H."/>
            <person name="Sato S."/>
            <person name="Yoshikawa S."/>
            <person name="Yamada K."/>
            <person name="Nakamura Y."/>
            <person name="Ichinomiya M."/>
            <person name="Sato N."/>
            <person name="Blanc-Mathieu R."/>
            <person name="Endo H."/>
            <person name="Kuwata A."/>
            <person name="Ogata H."/>
        </authorList>
    </citation>
    <scope>NUCLEOTIDE SEQUENCE [LARGE SCALE GENOMIC DNA]</scope>
</reference>
<dbReference type="OrthoDB" id="10360068at2759"/>
<accession>A0A9W7L1Q6</accession>
<dbReference type="EMBL" id="BRYA01000498">
    <property type="protein sequence ID" value="GMI19675.1"/>
    <property type="molecule type" value="Genomic_DNA"/>
</dbReference>
<comment type="caution">
    <text evidence="2">The sequence shown here is derived from an EMBL/GenBank/DDBJ whole genome shotgun (WGS) entry which is preliminary data.</text>
</comment>
<evidence type="ECO:0000313" key="2">
    <source>
        <dbReference type="EMBL" id="GMI19675.1"/>
    </source>
</evidence>
<evidence type="ECO:0000313" key="3">
    <source>
        <dbReference type="Proteomes" id="UP001165065"/>
    </source>
</evidence>
<feature type="signal peptide" evidence="1">
    <location>
        <begin position="1"/>
        <end position="18"/>
    </location>
</feature>
<keyword evidence="1" id="KW-0732">Signal</keyword>
<evidence type="ECO:0000256" key="1">
    <source>
        <dbReference type="SAM" id="SignalP"/>
    </source>
</evidence>
<gene>
    <name evidence="2" type="ORF">TrCOL_g1003</name>
</gene>
<sequence length="112" mass="12241">MRRILLTLTLSAIPFLSADHFASHSLRGAQFLPEIATEASSCQSNLCHICTPTKDSSGRPIAGPGNCCINPDGNAEICQWDRVFKEFICLPDYPWICSPDSAPGIEEDLMKS</sequence>
<organism evidence="2 3">
    <name type="scientific">Triparma columacea</name>
    <dbReference type="NCBI Taxonomy" id="722753"/>
    <lineage>
        <taxon>Eukaryota</taxon>
        <taxon>Sar</taxon>
        <taxon>Stramenopiles</taxon>
        <taxon>Ochrophyta</taxon>
        <taxon>Bolidophyceae</taxon>
        <taxon>Parmales</taxon>
        <taxon>Triparmaceae</taxon>
        <taxon>Triparma</taxon>
    </lineage>
</organism>
<name>A0A9W7L1Q6_9STRA</name>
<proteinExistence type="predicted"/>
<dbReference type="Proteomes" id="UP001165065">
    <property type="component" value="Unassembled WGS sequence"/>
</dbReference>
<dbReference type="AlphaFoldDB" id="A0A9W7L1Q6"/>
<protein>
    <submittedName>
        <fullName evidence="2">Uncharacterized protein</fullName>
    </submittedName>
</protein>
<keyword evidence="3" id="KW-1185">Reference proteome</keyword>
<feature type="chain" id="PRO_5040738440" evidence="1">
    <location>
        <begin position="19"/>
        <end position="112"/>
    </location>
</feature>